<proteinExistence type="predicted"/>
<name>A0AAV7NE88_PLEWA</name>
<gene>
    <name evidence="1" type="ORF">NDU88_002042</name>
</gene>
<organism evidence="1 2">
    <name type="scientific">Pleurodeles waltl</name>
    <name type="common">Iberian ribbed newt</name>
    <dbReference type="NCBI Taxonomy" id="8319"/>
    <lineage>
        <taxon>Eukaryota</taxon>
        <taxon>Metazoa</taxon>
        <taxon>Chordata</taxon>
        <taxon>Craniata</taxon>
        <taxon>Vertebrata</taxon>
        <taxon>Euteleostomi</taxon>
        <taxon>Amphibia</taxon>
        <taxon>Batrachia</taxon>
        <taxon>Caudata</taxon>
        <taxon>Salamandroidea</taxon>
        <taxon>Salamandridae</taxon>
        <taxon>Pleurodelinae</taxon>
        <taxon>Pleurodeles</taxon>
    </lineage>
</organism>
<dbReference type="AlphaFoldDB" id="A0AAV7NE88"/>
<keyword evidence="2" id="KW-1185">Reference proteome</keyword>
<protein>
    <recommendedName>
        <fullName evidence="3">Reverse transcriptase zinc-binding domain-containing protein</fullName>
    </recommendedName>
</protein>
<dbReference type="EMBL" id="JANPWB010000012">
    <property type="protein sequence ID" value="KAJ1113801.1"/>
    <property type="molecule type" value="Genomic_DNA"/>
</dbReference>
<evidence type="ECO:0008006" key="3">
    <source>
        <dbReference type="Google" id="ProtNLM"/>
    </source>
</evidence>
<evidence type="ECO:0000313" key="2">
    <source>
        <dbReference type="Proteomes" id="UP001066276"/>
    </source>
</evidence>
<dbReference type="Proteomes" id="UP001066276">
    <property type="component" value="Chromosome 8"/>
</dbReference>
<reference evidence="1" key="1">
    <citation type="journal article" date="2022" name="bioRxiv">
        <title>Sequencing and chromosome-scale assembly of the giantPleurodeles waltlgenome.</title>
        <authorList>
            <person name="Brown T."/>
            <person name="Elewa A."/>
            <person name="Iarovenko S."/>
            <person name="Subramanian E."/>
            <person name="Araus A.J."/>
            <person name="Petzold A."/>
            <person name="Susuki M."/>
            <person name="Suzuki K.-i.T."/>
            <person name="Hayashi T."/>
            <person name="Toyoda A."/>
            <person name="Oliveira C."/>
            <person name="Osipova E."/>
            <person name="Leigh N.D."/>
            <person name="Simon A."/>
            <person name="Yun M.H."/>
        </authorList>
    </citation>
    <scope>NUCLEOTIDE SEQUENCE</scope>
    <source>
        <strain evidence="1">20211129_DDA</strain>
        <tissue evidence="1">Liver</tissue>
    </source>
</reference>
<sequence>MVCLWSIIDTEPDSHPIIHLLYTVGEGCKLITWFAQAFAQAVQDPLATTHREWEDNLGRNIAMKNWAKITEYPRWVSWNRKFQYIQHNILHRVYLIPASLSRMFSSLSECPRSQQSEECIRHMFWTCPEVEEYWTRLKAEIQRVSDCTVLHLMEGALLGLFYIPVAANASKWLIDLALVLTRRLLTMHWKPPTLPSTVNWRAATLKWDRAEAAALWREEILGFWKYPKNTTWETLLNDFNPHPETPNNLQEDA</sequence>
<evidence type="ECO:0000313" key="1">
    <source>
        <dbReference type="EMBL" id="KAJ1113801.1"/>
    </source>
</evidence>
<accession>A0AAV7NE88</accession>
<comment type="caution">
    <text evidence="1">The sequence shown here is derived from an EMBL/GenBank/DDBJ whole genome shotgun (WGS) entry which is preliminary data.</text>
</comment>